<evidence type="ECO:0000313" key="1">
    <source>
        <dbReference type="EMBL" id="MBB6543101.1"/>
    </source>
</evidence>
<proteinExistence type="predicted"/>
<name>A0A7X0NGL9_9GAMM</name>
<organism evidence="1 2">
    <name type="scientific">Thalassotalea piscium</name>
    <dbReference type="NCBI Taxonomy" id="1230533"/>
    <lineage>
        <taxon>Bacteria</taxon>
        <taxon>Pseudomonadati</taxon>
        <taxon>Pseudomonadota</taxon>
        <taxon>Gammaproteobacteria</taxon>
        <taxon>Alteromonadales</taxon>
        <taxon>Colwelliaceae</taxon>
        <taxon>Thalassotalea</taxon>
    </lineage>
</organism>
<dbReference type="EMBL" id="JACHHU010000010">
    <property type="protein sequence ID" value="MBB6543101.1"/>
    <property type="molecule type" value="Genomic_DNA"/>
</dbReference>
<accession>A0A7X0NGL9</accession>
<comment type="caution">
    <text evidence="1">The sequence shown here is derived from an EMBL/GenBank/DDBJ whole genome shotgun (WGS) entry which is preliminary data.</text>
</comment>
<evidence type="ECO:0000313" key="2">
    <source>
        <dbReference type="Proteomes" id="UP000537141"/>
    </source>
</evidence>
<keyword evidence="2" id="KW-1185">Reference proteome</keyword>
<dbReference type="AlphaFoldDB" id="A0A7X0NGL9"/>
<dbReference type="RefSeq" id="WP_184423901.1">
    <property type="nucleotide sequence ID" value="NZ_BAABLB010000028.1"/>
</dbReference>
<gene>
    <name evidence="1" type="ORF">HNQ55_001608</name>
</gene>
<protein>
    <submittedName>
        <fullName evidence="1">Uncharacterized protein</fullName>
    </submittedName>
</protein>
<dbReference type="Proteomes" id="UP000537141">
    <property type="component" value="Unassembled WGS sequence"/>
</dbReference>
<reference evidence="1 2" key="1">
    <citation type="submission" date="2020-08" db="EMBL/GenBank/DDBJ databases">
        <title>Genomic Encyclopedia of Type Strains, Phase IV (KMG-IV): sequencing the most valuable type-strain genomes for metagenomic binning, comparative biology and taxonomic classification.</title>
        <authorList>
            <person name="Goeker M."/>
        </authorList>
    </citation>
    <scope>NUCLEOTIDE SEQUENCE [LARGE SCALE GENOMIC DNA]</scope>
    <source>
        <strain evidence="1 2">DSM 26287</strain>
    </source>
</reference>
<sequence>MQIEPCFCGNTDIDEFIIKVNKMTCLCCNTIRVSSTTKSVEEMITVWNTRGVCPIDLNTTKADAISEMIGNMPAIGFNSEREKNNWIGDYIHQLRNSFQ</sequence>